<dbReference type="Proteomes" id="UP000315377">
    <property type="component" value="Chromosome"/>
</dbReference>
<dbReference type="Gene3D" id="3.40.50.720">
    <property type="entry name" value="NAD(P)-binding Rossmann-like Domain"/>
    <property type="match status" value="1"/>
</dbReference>
<evidence type="ECO:0000259" key="1">
    <source>
        <dbReference type="Pfam" id="PF03435"/>
    </source>
</evidence>
<evidence type="ECO:0000313" key="3">
    <source>
        <dbReference type="Proteomes" id="UP000315377"/>
    </source>
</evidence>
<evidence type="ECO:0000313" key="2">
    <source>
        <dbReference type="EMBL" id="QDM42658.1"/>
    </source>
</evidence>
<feature type="domain" description="Saccharopine dehydrogenase NADP binding" evidence="1">
    <location>
        <begin position="9"/>
        <end position="104"/>
    </location>
</feature>
<dbReference type="InterPro" id="IPR036291">
    <property type="entry name" value="NAD(P)-bd_dom_sf"/>
</dbReference>
<dbReference type="SUPFAM" id="SSF51735">
    <property type="entry name" value="NAD(P)-binding Rossmann-fold domains"/>
    <property type="match status" value="1"/>
</dbReference>
<dbReference type="RefSeq" id="WP_087441028.1">
    <property type="nucleotide sequence ID" value="NZ_JARLKD010000047.1"/>
</dbReference>
<sequence>MEMHTKEKIVVVGGCGHVGRTICGIMGECYPGKVNAAGRSRERTERFCQSAGGKIRPLEIDIREPLPPDILNGVKLGIMCLDRIDTDLVRACFRTGTHYIDVSANGSFLRQVEQFQHGAAAHGEALSFTDGQTFDFGRSQACRFPFSGQMTLPRTLEVPSAATRLCLDSAMVTGLLAGASRTGAVRLLQPGRLRRRIVRSLGALRFGGHRFAVKAEAQGRSRDGKLTLTECFLHGRDQSAATAKVAAASAAMLVNSFCPSGVYHIEQLTGMGSMLKELGPDITCYIRRSDLPPEGREAC</sequence>
<proteinExistence type="predicted"/>
<accession>A0AAP9DR58</accession>
<name>A0AAP9DR58_PANTH</name>
<dbReference type="PANTHER" id="PTHR43796">
    <property type="entry name" value="CARBOXYNORSPERMIDINE SYNTHASE"/>
    <property type="match status" value="1"/>
</dbReference>
<dbReference type="Pfam" id="PF03435">
    <property type="entry name" value="Sacchrp_dh_NADP"/>
    <property type="match status" value="1"/>
</dbReference>
<dbReference type="InterPro" id="IPR005097">
    <property type="entry name" value="Sacchrp_dh_NADP-bd"/>
</dbReference>
<organism evidence="2 3">
    <name type="scientific">Paenibacillus thiaminolyticus</name>
    <name type="common">Bacillus thiaminolyticus</name>
    <dbReference type="NCBI Taxonomy" id="49283"/>
    <lineage>
        <taxon>Bacteria</taxon>
        <taxon>Bacillati</taxon>
        <taxon>Bacillota</taxon>
        <taxon>Bacilli</taxon>
        <taxon>Bacillales</taxon>
        <taxon>Paenibacillaceae</taxon>
        <taxon>Paenibacillus</taxon>
    </lineage>
</organism>
<reference evidence="2 3" key="1">
    <citation type="submission" date="2019-07" db="EMBL/GenBank/DDBJ databases">
        <title>Paenibacillus thiaminolyticus NRRL B-4156.</title>
        <authorList>
            <person name="Hehnly C."/>
            <person name="Zhang L."/>
        </authorList>
    </citation>
    <scope>NUCLEOTIDE SEQUENCE [LARGE SCALE GENOMIC DNA]</scope>
    <source>
        <strain evidence="2 3">NRRL B-4156</strain>
    </source>
</reference>
<gene>
    <name evidence="2" type="ORF">FLT43_03435</name>
</gene>
<protein>
    <submittedName>
        <fullName evidence="2">Saccharopine dehydrogenase</fullName>
    </submittedName>
</protein>
<dbReference type="EMBL" id="CP041405">
    <property type="protein sequence ID" value="QDM42658.1"/>
    <property type="molecule type" value="Genomic_DNA"/>
</dbReference>
<dbReference type="AlphaFoldDB" id="A0AAP9DR58"/>
<dbReference type="PANTHER" id="PTHR43796:SF2">
    <property type="entry name" value="CARBOXYNORSPERMIDINE SYNTHASE"/>
    <property type="match status" value="1"/>
</dbReference>